<gene>
    <name evidence="2" type="ORF">KE626_12295</name>
</gene>
<dbReference type="EMBL" id="JAGTXB010000005">
    <property type="protein sequence ID" value="MBS0028089.1"/>
    <property type="molecule type" value="Genomic_DNA"/>
</dbReference>
<evidence type="ECO:0000256" key="1">
    <source>
        <dbReference type="SAM" id="SignalP"/>
    </source>
</evidence>
<keyword evidence="3" id="KW-1185">Reference proteome</keyword>
<accession>A0ABS5IYR1</accession>
<name>A0ABS5IYR1_9BACT</name>
<feature type="signal peptide" evidence="1">
    <location>
        <begin position="1"/>
        <end position="22"/>
    </location>
</feature>
<protein>
    <recommendedName>
        <fullName evidence="4">Lipocalin-like domain-containing protein</fullName>
    </recommendedName>
</protein>
<sequence>MLTIFKTLLIACCVFLCCGTQAQNLQGVWKGYTAIDYDGWAQMDGTYILQIIKTDNGQYTGTAWFHENDQLFGELSVTGERKEEQQNWIFKEIKVNSITIPKTYHTSLAELTLRWFNIDGEIVLQGSIVSYSTYNNKKVHARRFIRLSKLSDQEITALRIPGSGKKIEPQPADTPVINITKNLNTPPAVPGTSQHKPMVTDSIALSSRKNRVQGSYEISSPAIEISLYDYGTIDHDTVTVFFNGNKVADRQELSAKPLRIQLSADPGIEYQELVLHANNLGDIPPNTAKMIILTSDKRYELRVSSSETENAMIRFRYTPATNKR</sequence>
<dbReference type="RefSeq" id="WP_211973203.1">
    <property type="nucleotide sequence ID" value="NZ_CBFHAM010000003.1"/>
</dbReference>
<proteinExistence type="predicted"/>
<comment type="caution">
    <text evidence="2">The sequence shown here is derived from an EMBL/GenBank/DDBJ whole genome shotgun (WGS) entry which is preliminary data.</text>
</comment>
<dbReference type="Proteomes" id="UP000676386">
    <property type="component" value="Unassembled WGS sequence"/>
</dbReference>
<keyword evidence="1" id="KW-0732">Signal</keyword>
<organism evidence="2 3">
    <name type="scientific">Chitinophaga hostae</name>
    <dbReference type="NCBI Taxonomy" id="2831022"/>
    <lineage>
        <taxon>Bacteria</taxon>
        <taxon>Pseudomonadati</taxon>
        <taxon>Bacteroidota</taxon>
        <taxon>Chitinophagia</taxon>
        <taxon>Chitinophagales</taxon>
        <taxon>Chitinophagaceae</taxon>
        <taxon>Chitinophaga</taxon>
    </lineage>
</organism>
<evidence type="ECO:0000313" key="2">
    <source>
        <dbReference type="EMBL" id="MBS0028089.1"/>
    </source>
</evidence>
<evidence type="ECO:0000313" key="3">
    <source>
        <dbReference type="Proteomes" id="UP000676386"/>
    </source>
</evidence>
<feature type="chain" id="PRO_5046544093" description="Lipocalin-like domain-containing protein" evidence="1">
    <location>
        <begin position="23"/>
        <end position="324"/>
    </location>
</feature>
<reference evidence="2 3" key="1">
    <citation type="submission" date="2021-04" db="EMBL/GenBank/DDBJ databases">
        <title>Chitinophaga sp. nov., isolated from the rhizosphere soil.</title>
        <authorList>
            <person name="He S."/>
        </authorList>
    </citation>
    <scope>NUCLEOTIDE SEQUENCE [LARGE SCALE GENOMIC DNA]</scope>
    <source>
        <strain evidence="2 3">2R12</strain>
    </source>
</reference>
<evidence type="ECO:0008006" key="4">
    <source>
        <dbReference type="Google" id="ProtNLM"/>
    </source>
</evidence>